<protein>
    <submittedName>
        <fullName evidence="2">Amidase family protein</fullName>
    </submittedName>
</protein>
<accession>A0A2K3LAB3</accession>
<organism evidence="2 3">
    <name type="scientific">Trifolium pratense</name>
    <name type="common">Red clover</name>
    <dbReference type="NCBI Taxonomy" id="57577"/>
    <lineage>
        <taxon>Eukaryota</taxon>
        <taxon>Viridiplantae</taxon>
        <taxon>Streptophyta</taxon>
        <taxon>Embryophyta</taxon>
        <taxon>Tracheophyta</taxon>
        <taxon>Spermatophyta</taxon>
        <taxon>Magnoliopsida</taxon>
        <taxon>eudicotyledons</taxon>
        <taxon>Gunneridae</taxon>
        <taxon>Pentapetalae</taxon>
        <taxon>rosids</taxon>
        <taxon>fabids</taxon>
        <taxon>Fabales</taxon>
        <taxon>Fabaceae</taxon>
        <taxon>Papilionoideae</taxon>
        <taxon>50 kb inversion clade</taxon>
        <taxon>NPAAA clade</taxon>
        <taxon>Hologalegina</taxon>
        <taxon>IRL clade</taxon>
        <taxon>Trifolieae</taxon>
        <taxon>Trifolium</taxon>
    </lineage>
</organism>
<dbReference type="STRING" id="57577.A0A2K3LAB3"/>
<comment type="caution">
    <text evidence="2">The sequence shown here is derived from an EMBL/GenBank/DDBJ whole genome shotgun (WGS) entry which is preliminary data.</text>
</comment>
<evidence type="ECO:0000313" key="3">
    <source>
        <dbReference type="Proteomes" id="UP000236291"/>
    </source>
</evidence>
<evidence type="ECO:0000313" key="2">
    <source>
        <dbReference type="EMBL" id="PNX75480.1"/>
    </source>
</evidence>
<feature type="non-terminal residue" evidence="2">
    <location>
        <position position="1"/>
    </location>
</feature>
<feature type="domain" description="Amidase" evidence="1">
    <location>
        <begin position="120"/>
        <end position="167"/>
    </location>
</feature>
<dbReference type="InterPro" id="IPR036928">
    <property type="entry name" value="AS_sf"/>
</dbReference>
<dbReference type="Pfam" id="PF01425">
    <property type="entry name" value="Amidase"/>
    <property type="match status" value="2"/>
</dbReference>
<dbReference type="SUPFAM" id="SSF75304">
    <property type="entry name" value="Amidase signature (AS) enzymes"/>
    <property type="match status" value="1"/>
</dbReference>
<dbReference type="PANTHER" id="PTHR46310">
    <property type="entry name" value="AMIDASE 1"/>
    <property type="match status" value="1"/>
</dbReference>
<dbReference type="EMBL" id="ASHM01029113">
    <property type="protein sequence ID" value="PNX75480.1"/>
    <property type="molecule type" value="Genomic_DNA"/>
</dbReference>
<name>A0A2K3LAB3_TRIPR</name>
<dbReference type="InterPro" id="IPR023631">
    <property type="entry name" value="Amidase_dom"/>
</dbReference>
<proteinExistence type="predicted"/>
<evidence type="ECO:0000259" key="1">
    <source>
        <dbReference type="Pfam" id="PF01425"/>
    </source>
</evidence>
<dbReference type="Proteomes" id="UP000236291">
    <property type="component" value="Unassembled WGS sequence"/>
</dbReference>
<reference evidence="2 3" key="2">
    <citation type="journal article" date="2017" name="Front. Plant Sci.">
        <title>Gene Classification and Mining of Molecular Markers Useful in Red Clover (Trifolium pratense) Breeding.</title>
        <authorList>
            <person name="Istvanek J."/>
            <person name="Dluhosova J."/>
            <person name="Dluhos P."/>
            <person name="Patkova L."/>
            <person name="Nedelnik J."/>
            <person name="Repkova J."/>
        </authorList>
    </citation>
    <scope>NUCLEOTIDE SEQUENCE [LARGE SCALE GENOMIC DNA]</scope>
    <source>
        <strain evidence="3">cv. Tatra</strain>
        <tissue evidence="2">Young leaves</tissue>
    </source>
</reference>
<gene>
    <name evidence="2" type="ORF">L195_g031417</name>
</gene>
<dbReference type="AlphaFoldDB" id="A0A2K3LAB3"/>
<dbReference type="Gene3D" id="3.90.1300.10">
    <property type="entry name" value="Amidase signature (AS) domain"/>
    <property type="match status" value="1"/>
</dbReference>
<reference evidence="2 3" key="1">
    <citation type="journal article" date="2014" name="Am. J. Bot.">
        <title>Genome assembly and annotation for red clover (Trifolium pratense; Fabaceae).</title>
        <authorList>
            <person name="Istvanek J."/>
            <person name="Jaros M."/>
            <person name="Krenek A."/>
            <person name="Repkova J."/>
        </authorList>
    </citation>
    <scope>NUCLEOTIDE SEQUENCE [LARGE SCALE GENOMIC DNA]</scope>
    <source>
        <strain evidence="3">cv. Tatra</strain>
        <tissue evidence="2">Young leaves</tissue>
    </source>
</reference>
<dbReference type="PANTHER" id="PTHR46310:SF5">
    <property type="entry name" value="OUTER ENVELOPE PROTEIN 64, CHLOROPLASTIC"/>
    <property type="match status" value="1"/>
</dbReference>
<sequence length="341" mass="37115">SINQQYRFDVEGHVSTFGHPEWARTHEPASSTSPAVSTLIQSGATCIGTTVIDNFAYGISGQNKHFGTPTNPAVPARVPGGSSSGAAVAVAANFVDFSLGQLLIYSQFSVQVSILHHTNGVDTSGGVRVPAGFCGILGFRPSHGAVSHVGIIPISTSLDTVGWFAKDPDILRRVGHILLQAPFVMQRSPRQIVIADDCFQQLNVPLDRSSQVVIKATEKLFGKQVLKHINLEDYISSKVPSLKAYSNQKLNGELKSSSLKLLASIMQFLQRHEFGNKHDEWMSIVKPDLHPAVSAQLQEKFDVSEVEIENSKSVRTEMRAALNSLLKVIILLCSLFNLKSF</sequence>
<feature type="domain" description="Amidase" evidence="1">
    <location>
        <begin position="8"/>
        <end position="100"/>
    </location>
</feature>